<evidence type="ECO:0000259" key="1">
    <source>
        <dbReference type="Pfam" id="PF13358"/>
    </source>
</evidence>
<dbReference type="PANTHER" id="PTHR33939">
    <property type="entry name" value="PROTEIN CBG22215"/>
    <property type="match status" value="1"/>
</dbReference>
<dbReference type="Pfam" id="PF13358">
    <property type="entry name" value="DDE_3"/>
    <property type="match status" value="1"/>
</dbReference>
<dbReference type="OrthoDB" id="6743133at2759"/>
<reference evidence="2" key="1">
    <citation type="submission" date="2022-03" db="EMBL/GenBank/DDBJ databases">
        <authorList>
            <person name="Sayadi A."/>
        </authorList>
    </citation>
    <scope>NUCLEOTIDE SEQUENCE</scope>
</reference>
<accession>A0A9P0Q2Y2</accession>
<protein>
    <recommendedName>
        <fullName evidence="1">Tc1-like transposase DDE domain-containing protein</fullName>
    </recommendedName>
</protein>
<feature type="domain" description="Tc1-like transposase DDE" evidence="1">
    <location>
        <begin position="181"/>
        <end position="367"/>
    </location>
</feature>
<dbReference type="PANTHER" id="PTHR33939:SF1">
    <property type="entry name" value="DUF4371 DOMAIN-CONTAINING PROTEIN"/>
    <property type="match status" value="1"/>
</dbReference>
<proteinExistence type="predicted"/>
<dbReference type="Gene3D" id="3.30.420.10">
    <property type="entry name" value="Ribonuclease H-like superfamily/Ribonuclease H"/>
    <property type="match status" value="2"/>
</dbReference>
<name>A0A9P0Q2Y2_ACAOB</name>
<dbReference type="Proteomes" id="UP001152888">
    <property type="component" value="Unassembled WGS sequence"/>
</dbReference>
<dbReference type="AlphaFoldDB" id="A0A9P0Q2Y2"/>
<keyword evidence="3" id="KW-1185">Reference proteome</keyword>
<organism evidence="2 3">
    <name type="scientific">Acanthoscelides obtectus</name>
    <name type="common">Bean weevil</name>
    <name type="synonym">Bruchus obtectus</name>
    <dbReference type="NCBI Taxonomy" id="200917"/>
    <lineage>
        <taxon>Eukaryota</taxon>
        <taxon>Metazoa</taxon>
        <taxon>Ecdysozoa</taxon>
        <taxon>Arthropoda</taxon>
        <taxon>Hexapoda</taxon>
        <taxon>Insecta</taxon>
        <taxon>Pterygota</taxon>
        <taxon>Neoptera</taxon>
        <taxon>Endopterygota</taxon>
        <taxon>Coleoptera</taxon>
        <taxon>Polyphaga</taxon>
        <taxon>Cucujiformia</taxon>
        <taxon>Chrysomeloidea</taxon>
        <taxon>Chrysomelidae</taxon>
        <taxon>Bruchinae</taxon>
        <taxon>Bruchini</taxon>
        <taxon>Acanthoscelides</taxon>
    </lineage>
</organism>
<gene>
    <name evidence="2" type="ORF">ACAOBT_LOCUS30365</name>
</gene>
<dbReference type="InterPro" id="IPR036397">
    <property type="entry name" value="RNaseH_sf"/>
</dbReference>
<dbReference type="EMBL" id="CAKOFQ010007823">
    <property type="protein sequence ID" value="CAH2008624.1"/>
    <property type="molecule type" value="Genomic_DNA"/>
</dbReference>
<comment type="caution">
    <text evidence="2">The sequence shown here is derived from an EMBL/GenBank/DDBJ whole genome shotgun (WGS) entry which is preliminary data.</text>
</comment>
<evidence type="ECO:0000313" key="2">
    <source>
        <dbReference type="EMBL" id="CAH2008624.1"/>
    </source>
</evidence>
<dbReference type="InterPro" id="IPR038717">
    <property type="entry name" value="Tc1-like_DDE_dom"/>
</dbReference>
<feature type="non-terminal residue" evidence="2">
    <location>
        <position position="446"/>
    </location>
</feature>
<dbReference type="GO" id="GO:0003676">
    <property type="term" value="F:nucleic acid binding"/>
    <property type="evidence" value="ECO:0007669"/>
    <property type="project" value="InterPro"/>
</dbReference>
<sequence length="446" mass="52609">KNRPRWAKEHKQWTPQQWCAIQWSDEARFEVCVEESLLPVMEECLTSGQDFVFQQDGAACHTSKKAIKWMEENNVPLLKWVSSRPDLSPIETLWHEMKKVLRQHPAQEQVTIQTLWSRLRDRALFDGSATSLRRLLRDLGFKWLKDNPRRGLMELPSIALKRVEFLRQYNQAKVEALYQFVFLDETWIFQNGIIGRSWQNGNQKSVKAIKTDGKRYIILHAGNENGFIEGSEAIFSSKTKLSDYHGEMNQDNFLKWFQHQLLEKLESPSMIILDNAPYHSMILNKVPNNAWTKKNIQDWLTNQNIPFLNTMFKTELLSIVPRNKPPKIYVIDELAEQHGHRVLRLPPYHCIFNPIELIWGIAKGYYNRHIGRDGNSEKDCFDMWNEALQTVTPDMWKNSVRHTEQEIFKWYERERIFDGRDIEPLIINFESDEDSDSDSAEERNSD</sequence>
<evidence type="ECO:0000313" key="3">
    <source>
        <dbReference type="Proteomes" id="UP001152888"/>
    </source>
</evidence>